<evidence type="ECO:0000313" key="13">
    <source>
        <dbReference type="EMBL" id="KAA8574195.1"/>
    </source>
</evidence>
<dbReference type="GO" id="GO:0005664">
    <property type="term" value="C:nuclear origin of replication recognition complex"/>
    <property type="evidence" value="ECO:0007669"/>
    <property type="project" value="TreeGrafter"/>
</dbReference>
<dbReference type="Pfam" id="PF13191">
    <property type="entry name" value="AAA_16"/>
    <property type="match status" value="1"/>
</dbReference>
<dbReference type="InterPro" id="IPR013083">
    <property type="entry name" value="Znf_RING/FYVE/PHD"/>
</dbReference>
<dbReference type="CDD" id="cd15492">
    <property type="entry name" value="PHD_BRPF_JADE_like"/>
    <property type="match status" value="2"/>
</dbReference>
<evidence type="ECO:0000256" key="1">
    <source>
        <dbReference type="ARBA" id="ARBA00004123"/>
    </source>
</evidence>
<evidence type="ECO:0000256" key="11">
    <source>
        <dbReference type="SAM" id="MobiDB-lite"/>
    </source>
</evidence>
<feature type="region of interest" description="Disordered" evidence="11">
    <location>
        <begin position="157"/>
        <end position="209"/>
    </location>
</feature>
<feature type="domain" description="PHD-type" evidence="12">
    <location>
        <begin position="366"/>
        <end position="416"/>
    </location>
</feature>
<evidence type="ECO:0000313" key="14">
    <source>
        <dbReference type="Proteomes" id="UP000322873"/>
    </source>
</evidence>
<dbReference type="InterPro" id="IPR011011">
    <property type="entry name" value="Znf_FYVE_PHD"/>
</dbReference>
<reference evidence="13 14" key="1">
    <citation type="submission" date="2019-06" db="EMBL/GenBank/DDBJ databases">
        <title>Genome Sequence of the Brown Rot Fungal Pathogen Monilinia fructicola.</title>
        <authorList>
            <person name="De Miccolis Angelini R.M."/>
            <person name="Landi L."/>
            <person name="Abate D."/>
            <person name="Pollastro S."/>
            <person name="Romanazzi G."/>
            <person name="Faretra F."/>
        </authorList>
    </citation>
    <scope>NUCLEOTIDE SEQUENCE [LARGE SCALE GENOMIC DNA]</scope>
    <source>
        <strain evidence="13 14">Mfrc123</strain>
    </source>
</reference>
<dbReference type="CDD" id="cd00009">
    <property type="entry name" value="AAA"/>
    <property type="match status" value="1"/>
</dbReference>
<dbReference type="InterPro" id="IPR041664">
    <property type="entry name" value="AAA_16"/>
</dbReference>
<evidence type="ECO:0000256" key="4">
    <source>
        <dbReference type="ARBA" id="ARBA00022705"/>
    </source>
</evidence>
<dbReference type="Gene3D" id="3.40.50.300">
    <property type="entry name" value="P-loop containing nucleotide triphosphate hydrolases"/>
    <property type="match status" value="1"/>
</dbReference>
<keyword evidence="14" id="KW-1185">Reference proteome</keyword>
<keyword evidence="6 10" id="KW-0863">Zinc-finger</keyword>
<dbReference type="InterPro" id="IPR019787">
    <property type="entry name" value="Znf_PHD-finger"/>
</dbReference>
<dbReference type="GO" id="GO:0006270">
    <property type="term" value="P:DNA replication initiation"/>
    <property type="evidence" value="ECO:0007669"/>
    <property type="project" value="TreeGrafter"/>
</dbReference>
<keyword evidence="9" id="KW-0539">Nucleus</keyword>
<dbReference type="GO" id="GO:0008270">
    <property type="term" value="F:zinc ion binding"/>
    <property type="evidence" value="ECO:0007669"/>
    <property type="project" value="UniProtKB-KW"/>
</dbReference>
<keyword evidence="5" id="KW-0479">Metal-binding</keyword>
<feature type="compositionally biased region" description="Basic and acidic residues" evidence="11">
    <location>
        <begin position="243"/>
        <end position="265"/>
    </location>
</feature>
<dbReference type="FunFam" id="3.40.50.300:FF:001597">
    <property type="entry name" value="Origin recognition complex subunit Orc4"/>
    <property type="match status" value="1"/>
</dbReference>
<evidence type="ECO:0000256" key="6">
    <source>
        <dbReference type="ARBA" id="ARBA00022771"/>
    </source>
</evidence>
<proteinExistence type="inferred from homology"/>
<sequence length="890" mass="98300">MAPSEPSSTRKRLRSRISDEVDELSPLPARTQSSAAKRRKVDAPSSTLGGISNRFKKLLGLGAKKDAEDSADELNEDIYDIKVTDDEEENTKARGMPNAKVVTRNVKAAKPIAKEVVQSAKRGRGRPPKYHDGLNKAEVLSKQALQGVVAKNKQHQEIEASNEDFESAEMLTRPSNARSKRFSGPKNTTSAARGKTIEAPGSSTPKRGRPKLILDELADSAAVVPKGILTPSKSRNPTIRKSVAFDESGKDGFEGFKDIPSEPRPKNSHSKIKAMPSRTPTVNNDYDDGGDDDEDPVCEICTKPDSKAPNLILFCDGCPLAVHQRCYSIPKIPDGDWFCKKCQKARVAAEEVRANQHDAVNDSDDEIACEVCKGLESKKPNEIILCENCDYAVHQTCGNIPKKPKGEWLCKNCVPNLNGDLLDEETDSGPVSNEIPGIEGFETHLKTIQRVLLDRLTGQKRLRIHGHEDEVHKVHQLVEQTVLAGEGNSMLIIGARGSGKTTLVETVISDIGKYHRQNFHVVRLNGFVHTDDRLALREIWRQLGKEMEIEDESNGKVSNYADTLASLLALLSHPSEISEIEADHAAKSVVFILDEFDLFTTHSRQTLLYNLFDIAQARKAPIAVLGLTTRVDVVESLEKRVKSRFSHRYVHLSLPRSLPAFWEVCKRGLMVDDDEYISEGFDISAPGQRKFLSCWQAMIEKLYDNDTKFKHHIQSHFYRSKSVPAFFTSSILAISNLTMKNFPLSGQSFNLANMAMSAPDSKLHILQGLSELELSMLIAAARLDIILDTDTCNFAMAYDEYSSLISRHKIQTSSSGVTALGGSAKVWGRDVALGAWERLVEYDLLISAALGTAHVGGAAGRMWKVDIALEEIPGSVEGLTGVMLKWCREI</sequence>
<feature type="domain" description="PHD-type" evidence="12">
    <location>
        <begin position="295"/>
        <end position="345"/>
    </location>
</feature>
<dbReference type="Proteomes" id="UP000322873">
    <property type="component" value="Unassembled WGS sequence"/>
</dbReference>
<dbReference type="SUPFAM" id="SSF57903">
    <property type="entry name" value="FYVE/PHD zinc finger"/>
    <property type="match status" value="2"/>
</dbReference>
<evidence type="ECO:0000256" key="9">
    <source>
        <dbReference type="ARBA" id="ARBA00023242"/>
    </source>
</evidence>
<name>A0A5M9K5W4_MONFR</name>
<dbReference type="InterPro" id="IPR003593">
    <property type="entry name" value="AAA+_ATPase"/>
</dbReference>
<dbReference type="PANTHER" id="PTHR12087">
    <property type="entry name" value="ORIGIN RECOGNITION COMPLEX SUBUNIT 4"/>
    <property type="match status" value="1"/>
</dbReference>
<evidence type="ECO:0000256" key="3">
    <source>
        <dbReference type="ARBA" id="ARBA00019083"/>
    </source>
</evidence>
<dbReference type="Pfam" id="PF00628">
    <property type="entry name" value="PHD"/>
    <property type="match status" value="1"/>
</dbReference>
<dbReference type="AlphaFoldDB" id="A0A5M9K5W4"/>
<comment type="subcellular location">
    <subcellularLocation>
        <location evidence="1">Nucleus</location>
    </subcellularLocation>
</comment>
<keyword evidence="7" id="KW-0862">Zinc</keyword>
<dbReference type="GO" id="GO:0003688">
    <property type="term" value="F:DNA replication origin binding"/>
    <property type="evidence" value="ECO:0007669"/>
    <property type="project" value="TreeGrafter"/>
</dbReference>
<keyword evidence="4" id="KW-0235">DNA replication</keyword>
<evidence type="ECO:0000256" key="8">
    <source>
        <dbReference type="ARBA" id="ARBA00023125"/>
    </source>
</evidence>
<dbReference type="Pfam" id="PF14629">
    <property type="entry name" value="ORC4_C"/>
    <property type="match status" value="1"/>
</dbReference>
<dbReference type="InterPro" id="IPR032705">
    <property type="entry name" value="ORC4_C"/>
</dbReference>
<dbReference type="PANTHER" id="PTHR12087:SF0">
    <property type="entry name" value="ORIGIN RECOGNITION COMPLEX SUBUNIT 4"/>
    <property type="match status" value="1"/>
</dbReference>
<dbReference type="SMART" id="SM00249">
    <property type="entry name" value="PHD"/>
    <property type="match status" value="2"/>
</dbReference>
<dbReference type="VEuPathDB" id="FungiDB:MFRU_001g00430"/>
<feature type="region of interest" description="Disordered" evidence="11">
    <location>
        <begin position="228"/>
        <end position="289"/>
    </location>
</feature>
<organism evidence="13 14">
    <name type="scientific">Monilinia fructicola</name>
    <name type="common">Brown rot fungus</name>
    <name type="synonym">Ciboria fructicola</name>
    <dbReference type="NCBI Taxonomy" id="38448"/>
    <lineage>
        <taxon>Eukaryota</taxon>
        <taxon>Fungi</taxon>
        <taxon>Dikarya</taxon>
        <taxon>Ascomycota</taxon>
        <taxon>Pezizomycotina</taxon>
        <taxon>Leotiomycetes</taxon>
        <taxon>Helotiales</taxon>
        <taxon>Sclerotiniaceae</taxon>
        <taxon>Monilinia</taxon>
    </lineage>
</organism>
<keyword evidence="8" id="KW-0238">DNA-binding</keyword>
<dbReference type="InterPro" id="IPR016527">
    <property type="entry name" value="ORC4"/>
</dbReference>
<evidence type="ECO:0000256" key="10">
    <source>
        <dbReference type="PROSITE-ProRule" id="PRU00146"/>
    </source>
</evidence>
<protein>
    <recommendedName>
        <fullName evidence="3">Origin recognition complex subunit 4</fullName>
    </recommendedName>
</protein>
<dbReference type="Gene3D" id="3.30.40.10">
    <property type="entry name" value="Zinc/RING finger domain, C3HC4 (zinc finger)"/>
    <property type="match status" value="2"/>
</dbReference>
<gene>
    <name evidence="13" type="ORF">EYC84_005708</name>
</gene>
<evidence type="ECO:0000256" key="7">
    <source>
        <dbReference type="ARBA" id="ARBA00022833"/>
    </source>
</evidence>
<comment type="similarity">
    <text evidence="2">Belongs to the ORC4 family.</text>
</comment>
<accession>A0A5M9K5W4</accession>
<comment type="caution">
    <text evidence="13">The sequence shown here is derived from an EMBL/GenBank/DDBJ whole genome shotgun (WGS) entry which is preliminary data.</text>
</comment>
<evidence type="ECO:0000259" key="12">
    <source>
        <dbReference type="PROSITE" id="PS50016"/>
    </source>
</evidence>
<dbReference type="OrthoDB" id="343623at2759"/>
<dbReference type="Pfam" id="PF13831">
    <property type="entry name" value="PHD_2"/>
    <property type="match status" value="1"/>
</dbReference>
<evidence type="ECO:0000256" key="2">
    <source>
        <dbReference type="ARBA" id="ARBA00005334"/>
    </source>
</evidence>
<dbReference type="SMART" id="SM00382">
    <property type="entry name" value="AAA"/>
    <property type="match status" value="1"/>
</dbReference>
<evidence type="ECO:0000256" key="5">
    <source>
        <dbReference type="ARBA" id="ARBA00022723"/>
    </source>
</evidence>
<feature type="region of interest" description="Disordered" evidence="11">
    <location>
        <begin position="1"/>
        <end position="51"/>
    </location>
</feature>
<dbReference type="InterPro" id="IPR027417">
    <property type="entry name" value="P-loop_NTPase"/>
</dbReference>
<dbReference type="InterPro" id="IPR001965">
    <property type="entry name" value="Znf_PHD"/>
</dbReference>
<dbReference type="EMBL" id="VICG01000003">
    <property type="protein sequence ID" value="KAA8574195.1"/>
    <property type="molecule type" value="Genomic_DNA"/>
</dbReference>
<dbReference type="SUPFAM" id="SSF52540">
    <property type="entry name" value="P-loop containing nucleoside triphosphate hydrolases"/>
    <property type="match status" value="1"/>
</dbReference>
<dbReference type="PROSITE" id="PS50016">
    <property type="entry name" value="ZF_PHD_2"/>
    <property type="match status" value="2"/>
</dbReference>
<dbReference type="FunFam" id="3.30.40.10:FF:000008">
    <property type="entry name" value="Bromodomain containing 1, isoform CRA_a"/>
    <property type="match status" value="1"/>
</dbReference>